<dbReference type="PROSITE" id="PS50930">
    <property type="entry name" value="HTH_LYTTR"/>
    <property type="match status" value="1"/>
</dbReference>
<comment type="caution">
    <text evidence="2">The sequence shown here is derived from an EMBL/GenBank/DDBJ whole genome shotgun (WGS) entry which is preliminary data.</text>
</comment>
<dbReference type="GeneID" id="82202980"/>
<dbReference type="InterPro" id="IPR046947">
    <property type="entry name" value="LytR-like"/>
</dbReference>
<sequence>MQIAYVGKNCSTEIYRILCRYTSEKSLQMYFTFPAFVDSVNEGNELDAAIINESMITDQMFKEIEKMLNDKPNMHLIFITEFAEFQKNISMHPITFISKLAVSQHLGKVMKDLLDEHKQIDSDVLVIRFNKILYTLHKKDVLYLERISRNTYIHGKDRLLKSTASIDEIMQQLPEYFARCHKSYLVNMYEIAKISRSEVVMKNGTIIPISRNKYLHFIEKYERFLKTHFIKTEIPRRYQPKSHKKNE</sequence>
<organism evidence="2 3">
    <name type="scientific">Ileibacterium valens</name>
    <dbReference type="NCBI Taxonomy" id="1862668"/>
    <lineage>
        <taxon>Bacteria</taxon>
        <taxon>Bacillati</taxon>
        <taxon>Bacillota</taxon>
        <taxon>Erysipelotrichia</taxon>
        <taxon>Erysipelotrichales</taxon>
        <taxon>Erysipelotrichaceae</taxon>
        <taxon>Ileibacterium</taxon>
    </lineage>
</organism>
<evidence type="ECO:0000259" key="1">
    <source>
        <dbReference type="PROSITE" id="PS50930"/>
    </source>
</evidence>
<protein>
    <recommendedName>
        <fullName evidence="1">HTH LytTR-type domain-containing protein</fullName>
    </recommendedName>
</protein>
<dbReference type="InterPro" id="IPR007492">
    <property type="entry name" value="LytTR_DNA-bd_dom"/>
</dbReference>
<gene>
    <name evidence="2" type="ORF">BO222_07240</name>
</gene>
<keyword evidence="3" id="KW-1185">Reference proteome</keyword>
<dbReference type="Pfam" id="PF04397">
    <property type="entry name" value="LytTR"/>
    <property type="match status" value="1"/>
</dbReference>
<name>A0A1U7NFG7_9FIRM</name>
<feature type="domain" description="HTH LytTR-type" evidence="1">
    <location>
        <begin position="125"/>
        <end position="223"/>
    </location>
</feature>
<accession>A0A1U7NFG7</accession>
<dbReference type="GO" id="GO:0003677">
    <property type="term" value="F:DNA binding"/>
    <property type="evidence" value="ECO:0007669"/>
    <property type="project" value="InterPro"/>
</dbReference>
<dbReference type="GO" id="GO:0000156">
    <property type="term" value="F:phosphorelay response regulator activity"/>
    <property type="evidence" value="ECO:0007669"/>
    <property type="project" value="InterPro"/>
</dbReference>
<dbReference type="PANTHER" id="PTHR37299">
    <property type="entry name" value="TRANSCRIPTIONAL REGULATOR-RELATED"/>
    <property type="match status" value="1"/>
</dbReference>
<dbReference type="PANTHER" id="PTHR37299:SF1">
    <property type="entry name" value="STAGE 0 SPORULATION PROTEIN A HOMOLOG"/>
    <property type="match status" value="1"/>
</dbReference>
<dbReference type="EMBL" id="MPJW01000142">
    <property type="protein sequence ID" value="OLU39066.1"/>
    <property type="molecule type" value="Genomic_DNA"/>
</dbReference>
<evidence type="ECO:0000313" key="3">
    <source>
        <dbReference type="Proteomes" id="UP000186341"/>
    </source>
</evidence>
<dbReference type="OrthoDB" id="1653482at2"/>
<dbReference type="Gene3D" id="2.40.50.1020">
    <property type="entry name" value="LytTr DNA-binding domain"/>
    <property type="match status" value="1"/>
</dbReference>
<dbReference type="SMART" id="SM00850">
    <property type="entry name" value="LytTR"/>
    <property type="match status" value="1"/>
</dbReference>
<dbReference type="AlphaFoldDB" id="A0A1U7NFG7"/>
<reference evidence="2 3" key="1">
    <citation type="submission" date="2016-11" db="EMBL/GenBank/DDBJ databases">
        <title>Description of two novel members of the family Erysipelotrichaceae: Ileibacterium lipovorans gen. nov., sp. nov. and Dubosiella newyorkensis, gen. nov., sp. nov.</title>
        <authorList>
            <person name="Cox L.M."/>
            <person name="Sohn J."/>
            <person name="Tyrrell K.L."/>
            <person name="Citron D.M."/>
            <person name="Lawson P.A."/>
            <person name="Patel N.B."/>
            <person name="Iizumi T."/>
            <person name="Perez-Perez G.I."/>
            <person name="Goldstein E.J."/>
            <person name="Blaser M.J."/>
        </authorList>
    </citation>
    <scope>NUCLEOTIDE SEQUENCE [LARGE SCALE GENOMIC DNA]</scope>
    <source>
        <strain evidence="2 3">NYU-BL-A3</strain>
    </source>
</reference>
<dbReference type="RefSeq" id="WP_075819738.1">
    <property type="nucleotide sequence ID" value="NZ_CAOUMU010000012.1"/>
</dbReference>
<evidence type="ECO:0000313" key="2">
    <source>
        <dbReference type="EMBL" id="OLU39066.1"/>
    </source>
</evidence>
<dbReference type="Proteomes" id="UP000186341">
    <property type="component" value="Unassembled WGS sequence"/>
</dbReference>
<proteinExistence type="predicted"/>